<name>G9ENY8_9GAMM</name>
<sequence>MLEKNDEKAISDAFHLPVAQIYQCTEGFLAISDKTTNNLIMNEEFLIIEKEWLDENRFVPIITDLLRHTQPIIRYRLDDILIEKKTSGAFTELTTIEGREGDILYGRKDSVNIPIFADTIRQKMASSPMEFEDYRICQYDINNFSIQVFPELLDSSKLIAHLNQLFIQIDCDIPQWHWQTYEKKECHIKQRRIMSTMITRNK</sequence>
<dbReference type="RefSeq" id="WP_006870892.1">
    <property type="nucleotide sequence ID" value="NZ_JH413820.1"/>
</dbReference>
<gene>
    <name evidence="1" type="ORF">LDG_6968</name>
</gene>
<dbReference type="HOGENOM" id="CLU_096424_0_0_6"/>
<evidence type="ECO:0000313" key="2">
    <source>
        <dbReference type="Proteomes" id="UP000002770"/>
    </source>
</evidence>
<dbReference type="STRING" id="658187.LDG_6968"/>
<evidence type="ECO:0000313" key="1">
    <source>
        <dbReference type="EMBL" id="EHL31060.1"/>
    </source>
</evidence>
<dbReference type="InterPro" id="IPR053158">
    <property type="entry name" value="CapK_Type1_Caps_Biosynth"/>
</dbReference>
<reference evidence="1 2" key="1">
    <citation type="journal article" date="2011" name="BMC Genomics">
        <title>Insight into cross-talk between intra-amoebal pathogens.</title>
        <authorList>
            <person name="Gimenez G."/>
            <person name="Bertelli C."/>
            <person name="Moliner C."/>
            <person name="Robert C."/>
            <person name="Raoult D."/>
            <person name="Fournier P.E."/>
            <person name="Greub G."/>
        </authorList>
    </citation>
    <scope>NUCLEOTIDE SEQUENCE [LARGE SCALE GENOMIC DNA]</scope>
    <source>
        <strain evidence="1 2">LLAP12</strain>
    </source>
</reference>
<dbReference type="PANTHER" id="PTHR36932:SF1">
    <property type="entry name" value="CAPSULAR POLYSACCHARIDE BIOSYNTHESIS PROTEIN"/>
    <property type="match status" value="1"/>
</dbReference>
<dbReference type="OrthoDB" id="580775at2"/>
<protein>
    <submittedName>
        <fullName evidence="1">Uncharacterized protein</fullName>
    </submittedName>
</protein>
<proteinExistence type="predicted"/>
<accession>G9ENY8</accession>
<dbReference type="eggNOG" id="COG1541">
    <property type="taxonomic scope" value="Bacteria"/>
</dbReference>
<dbReference type="InParanoid" id="G9ENY8"/>
<dbReference type="AlphaFoldDB" id="G9ENY8"/>
<dbReference type="Gene3D" id="3.40.50.12780">
    <property type="entry name" value="N-terminal domain of ligase-like"/>
    <property type="match status" value="1"/>
</dbReference>
<organism evidence="1 2">
    <name type="scientific">Legionella drancourtii LLAP12</name>
    <dbReference type="NCBI Taxonomy" id="658187"/>
    <lineage>
        <taxon>Bacteria</taxon>
        <taxon>Pseudomonadati</taxon>
        <taxon>Pseudomonadota</taxon>
        <taxon>Gammaproteobacteria</taxon>
        <taxon>Legionellales</taxon>
        <taxon>Legionellaceae</taxon>
        <taxon>Legionella</taxon>
    </lineage>
</organism>
<keyword evidence="2" id="KW-1185">Reference proteome</keyword>
<dbReference type="PANTHER" id="PTHR36932">
    <property type="entry name" value="CAPSULAR POLYSACCHARIDE BIOSYNTHESIS PROTEIN"/>
    <property type="match status" value="1"/>
</dbReference>
<dbReference type="EMBL" id="JH413820">
    <property type="protein sequence ID" value="EHL31060.1"/>
    <property type="molecule type" value="Genomic_DNA"/>
</dbReference>
<dbReference type="Proteomes" id="UP000002770">
    <property type="component" value="Unassembled WGS sequence"/>
</dbReference>
<dbReference type="InterPro" id="IPR042099">
    <property type="entry name" value="ANL_N_sf"/>
</dbReference>